<evidence type="ECO:0000256" key="6">
    <source>
        <dbReference type="SAM" id="MobiDB-lite"/>
    </source>
</evidence>
<evidence type="ECO:0000256" key="4">
    <source>
        <dbReference type="ARBA" id="ARBA00022795"/>
    </source>
</evidence>
<gene>
    <name evidence="7" type="ORF">Poly41_12450</name>
</gene>
<dbReference type="Gene3D" id="1.20.120.340">
    <property type="entry name" value="Flagellar protein FliS"/>
    <property type="match status" value="1"/>
</dbReference>
<dbReference type="GO" id="GO:0071973">
    <property type="term" value="P:bacterial-type flagellum-dependent cell motility"/>
    <property type="evidence" value="ECO:0007669"/>
    <property type="project" value="TreeGrafter"/>
</dbReference>
<dbReference type="Proteomes" id="UP000319143">
    <property type="component" value="Unassembled WGS sequence"/>
</dbReference>
<keyword evidence="3" id="KW-0963">Cytoplasm</keyword>
<reference evidence="7 8" key="1">
    <citation type="submission" date="2019-02" db="EMBL/GenBank/DDBJ databases">
        <title>Deep-cultivation of Planctomycetes and their phenomic and genomic characterization uncovers novel biology.</title>
        <authorList>
            <person name="Wiegand S."/>
            <person name="Jogler M."/>
            <person name="Boedeker C."/>
            <person name="Pinto D."/>
            <person name="Vollmers J."/>
            <person name="Rivas-Marin E."/>
            <person name="Kohn T."/>
            <person name="Peeters S.H."/>
            <person name="Heuer A."/>
            <person name="Rast P."/>
            <person name="Oberbeckmann S."/>
            <person name="Bunk B."/>
            <person name="Jeske O."/>
            <person name="Meyerdierks A."/>
            <person name="Storesund J.E."/>
            <person name="Kallscheuer N."/>
            <person name="Luecker S."/>
            <person name="Lage O.M."/>
            <person name="Pohl T."/>
            <person name="Merkel B.J."/>
            <person name="Hornburger P."/>
            <person name="Mueller R.-W."/>
            <person name="Bruemmer F."/>
            <person name="Labrenz M."/>
            <person name="Spormann A.M."/>
            <person name="Op Den Camp H."/>
            <person name="Overmann J."/>
            <person name="Amann R."/>
            <person name="Jetten M.S.M."/>
            <person name="Mascher T."/>
            <person name="Medema M.H."/>
            <person name="Devos D.P."/>
            <person name="Kaster A.-K."/>
            <person name="Ovreas L."/>
            <person name="Rohde M."/>
            <person name="Galperin M.Y."/>
            <person name="Jogler C."/>
        </authorList>
    </citation>
    <scope>NUCLEOTIDE SEQUENCE [LARGE SCALE GENOMIC DNA]</scope>
    <source>
        <strain evidence="7 8">Poly41</strain>
    </source>
</reference>
<proteinExistence type="inferred from homology"/>
<dbReference type="OrthoDB" id="266666at2"/>
<dbReference type="InterPro" id="IPR003713">
    <property type="entry name" value="FliS"/>
</dbReference>
<evidence type="ECO:0000256" key="2">
    <source>
        <dbReference type="ARBA" id="ARBA00008787"/>
    </source>
</evidence>
<dbReference type="RefSeq" id="WP_146525040.1">
    <property type="nucleotide sequence ID" value="NZ_SJPV01000002.1"/>
</dbReference>
<feature type="compositionally biased region" description="Polar residues" evidence="6">
    <location>
        <begin position="1"/>
        <end position="18"/>
    </location>
</feature>
<keyword evidence="7" id="KW-0966">Cell projection</keyword>
<comment type="similarity">
    <text evidence="2">Belongs to the FliS family.</text>
</comment>
<protein>
    <submittedName>
        <fullName evidence="7">Flagellar protein FliS</fullName>
    </submittedName>
</protein>
<dbReference type="PANTHER" id="PTHR34773">
    <property type="entry name" value="FLAGELLAR SECRETION CHAPERONE FLIS"/>
    <property type="match status" value="1"/>
</dbReference>
<dbReference type="GO" id="GO:0005829">
    <property type="term" value="C:cytosol"/>
    <property type="evidence" value="ECO:0007669"/>
    <property type="project" value="UniProtKB-SubCell"/>
</dbReference>
<comment type="subcellular location">
    <subcellularLocation>
        <location evidence="1">Cytoplasm</location>
        <location evidence="1">Cytosol</location>
    </subcellularLocation>
</comment>
<name>A0A5C6DSU8_9BACT</name>
<dbReference type="PANTHER" id="PTHR34773:SF1">
    <property type="entry name" value="FLAGELLAR SECRETION CHAPERONE FLIS"/>
    <property type="match status" value="1"/>
</dbReference>
<accession>A0A5C6DSU8</accession>
<dbReference type="InterPro" id="IPR036584">
    <property type="entry name" value="FliS_sf"/>
</dbReference>
<sequence length="158" mass="17565">MTFTTSQPASNFQPSTYQGPRRRKSDEYLDSAIRYASPARLRLMLIERSIDVARLLAENWRTKPETKGPNENSLRLLDLINELLSGVTSKEGVCEKIADLYVFLSKHLIAAERSSDADAIDEIRTILEIEAETWRLVVANEGAAACAEPPTTGLNLEG</sequence>
<organism evidence="7 8">
    <name type="scientific">Novipirellula artificiosorum</name>
    <dbReference type="NCBI Taxonomy" id="2528016"/>
    <lineage>
        <taxon>Bacteria</taxon>
        <taxon>Pseudomonadati</taxon>
        <taxon>Planctomycetota</taxon>
        <taxon>Planctomycetia</taxon>
        <taxon>Pirellulales</taxon>
        <taxon>Pirellulaceae</taxon>
        <taxon>Novipirellula</taxon>
    </lineage>
</organism>
<keyword evidence="4" id="KW-1005">Bacterial flagellum biogenesis</keyword>
<keyword evidence="8" id="KW-1185">Reference proteome</keyword>
<dbReference type="EMBL" id="SJPV01000002">
    <property type="protein sequence ID" value="TWU40413.1"/>
    <property type="molecule type" value="Genomic_DNA"/>
</dbReference>
<dbReference type="SUPFAM" id="SSF101116">
    <property type="entry name" value="Flagellar export chaperone FliS"/>
    <property type="match status" value="1"/>
</dbReference>
<dbReference type="Pfam" id="PF02561">
    <property type="entry name" value="FliS"/>
    <property type="match status" value="1"/>
</dbReference>
<keyword evidence="7" id="KW-0282">Flagellum</keyword>
<evidence type="ECO:0000256" key="5">
    <source>
        <dbReference type="ARBA" id="ARBA00023186"/>
    </source>
</evidence>
<keyword evidence="7" id="KW-0969">Cilium</keyword>
<dbReference type="GO" id="GO:0044780">
    <property type="term" value="P:bacterial-type flagellum assembly"/>
    <property type="evidence" value="ECO:0007669"/>
    <property type="project" value="InterPro"/>
</dbReference>
<evidence type="ECO:0000313" key="8">
    <source>
        <dbReference type="Proteomes" id="UP000319143"/>
    </source>
</evidence>
<keyword evidence="5" id="KW-0143">Chaperone</keyword>
<evidence type="ECO:0000256" key="3">
    <source>
        <dbReference type="ARBA" id="ARBA00022490"/>
    </source>
</evidence>
<evidence type="ECO:0000256" key="1">
    <source>
        <dbReference type="ARBA" id="ARBA00004514"/>
    </source>
</evidence>
<comment type="caution">
    <text evidence="7">The sequence shown here is derived from an EMBL/GenBank/DDBJ whole genome shotgun (WGS) entry which is preliminary data.</text>
</comment>
<dbReference type="AlphaFoldDB" id="A0A5C6DSU8"/>
<feature type="region of interest" description="Disordered" evidence="6">
    <location>
        <begin position="1"/>
        <end position="24"/>
    </location>
</feature>
<evidence type="ECO:0000313" key="7">
    <source>
        <dbReference type="EMBL" id="TWU40413.1"/>
    </source>
</evidence>